<dbReference type="EMBL" id="FOSZ01000001">
    <property type="protein sequence ID" value="SFK64713.1"/>
    <property type="molecule type" value="Genomic_DNA"/>
</dbReference>
<feature type="domain" description="Methyltransferase" evidence="4">
    <location>
        <begin position="58"/>
        <end position="126"/>
    </location>
</feature>
<evidence type="ECO:0000256" key="1">
    <source>
        <dbReference type="ARBA" id="ARBA00022603"/>
    </source>
</evidence>
<dbReference type="Proteomes" id="UP000198851">
    <property type="component" value="Unassembled WGS sequence"/>
</dbReference>
<dbReference type="Pfam" id="PF13649">
    <property type="entry name" value="Methyltransf_25"/>
    <property type="match status" value="1"/>
</dbReference>
<accession>A0A1I4B830</accession>
<dbReference type="SUPFAM" id="SSF53335">
    <property type="entry name" value="S-adenosyl-L-methionine-dependent methyltransferases"/>
    <property type="match status" value="1"/>
</dbReference>
<evidence type="ECO:0000256" key="3">
    <source>
        <dbReference type="ARBA" id="ARBA00022691"/>
    </source>
</evidence>
<dbReference type="RefSeq" id="WP_093320645.1">
    <property type="nucleotide sequence ID" value="NZ_FOSZ01000001.1"/>
</dbReference>
<dbReference type="AlphaFoldDB" id="A0A1I4B830"/>
<dbReference type="GO" id="GO:0008168">
    <property type="term" value="F:methyltransferase activity"/>
    <property type="evidence" value="ECO:0007669"/>
    <property type="project" value="UniProtKB-KW"/>
</dbReference>
<keyword evidence="1 5" id="KW-0489">Methyltransferase</keyword>
<keyword evidence="3" id="KW-0949">S-adenosyl-L-methionine</keyword>
<evidence type="ECO:0000313" key="6">
    <source>
        <dbReference type="Proteomes" id="UP000198851"/>
    </source>
</evidence>
<dbReference type="STRING" id="1280847.SAMN04488036_101863"/>
<evidence type="ECO:0000259" key="4">
    <source>
        <dbReference type="Pfam" id="PF13649"/>
    </source>
</evidence>
<organism evidence="5 6">
    <name type="scientific">Shimia haliotis</name>
    <dbReference type="NCBI Taxonomy" id="1280847"/>
    <lineage>
        <taxon>Bacteria</taxon>
        <taxon>Pseudomonadati</taxon>
        <taxon>Pseudomonadota</taxon>
        <taxon>Alphaproteobacteria</taxon>
        <taxon>Rhodobacterales</taxon>
        <taxon>Roseobacteraceae</taxon>
    </lineage>
</organism>
<dbReference type="OrthoDB" id="9807911at2"/>
<dbReference type="InterPro" id="IPR041698">
    <property type="entry name" value="Methyltransf_25"/>
</dbReference>
<dbReference type="InterPro" id="IPR029063">
    <property type="entry name" value="SAM-dependent_MTases_sf"/>
</dbReference>
<dbReference type="PANTHER" id="PTHR43464:SF19">
    <property type="entry name" value="UBIQUINONE BIOSYNTHESIS O-METHYLTRANSFERASE, MITOCHONDRIAL"/>
    <property type="match status" value="1"/>
</dbReference>
<reference evidence="6" key="1">
    <citation type="submission" date="2016-10" db="EMBL/GenBank/DDBJ databases">
        <authorList>
            <person name="Varghese N."/>
            <person name="Submissions S."/>
        </authorList>
    </citation>
    <scope>NUCLEOTIDE SEQUENCE [LARGE SCALE GENOMIC DNA]</scope>
    <source>
        <strain evidence="6">DSM 28453</strain>
    </source>
</reference>
<dbReference type="GO" id="GO:0032259">
    <property type="term" value="P:methylation"/>
    <property type="evidence" value="ECO:0007669"/>
    <property type="project" value="UniProtKB-KW"/>
</dbReference>
<dbReference type="PANTHER" id="PTHR43464">
    <property type="entry name" value="METHYLTRANSFERASE"/>
    <property type="match status" value="1"/>
</dbReference>
<dbReference type="CDD" id="cd02440">
    <property type="entry name" value="AdoMet_MTases"/>
    <property type="match status" value="1"/>
</dbReference>
<proteinExistence type="predicted"/>
<evidence type="ECO:0000256" key="2">
    <source>
        <dbReference type="ARBA" id="ARBA00022679"/>
    </source>
</evidence>
<sequence length="203" mass="21671">MTRKFLDEAYSYLGKGVQTLYDDWADTYEAEVGKNGYVTPTRCARLLAAHIADALAPVLDVGCGTGLSGLALRAEGIKTIDGMDLSAQMLDKARAKNIYRTLTQISDADPLPFETGDYAVIAAIGVIGPGAAPLELFDTLLGKLAAGGLFVLSFNDHALQDPAYAARISDCVDKGTARVLEQEHGPHLPARNINSTAYIIEKL</sequence>
<evidence type="ECO:0000313" key="5">
    <source>
        <dbReference type="EMBL" id="SFK64713.1"/>
    </source>
</evidence>
<gene>
    <name evidence="5" type="ORF">SAMN04488036_101863</name>
</gene>
<protein>
    <submittedName>
        <fullName evidence="5">Methyltransferase domain-containing protein</fullName>
    </submittedName>
</protein>
<keyword evidence="6" id="KW-1185">Reference proteome</keyword>
<name>A0A1I4B830_9RHOB</name>
<dbReference type="Gene3D" id="3.40.50.150">
    <property type="entry name" value="Vaccinia Virus protein VP39"/>
    <property type="match status" value="1"/>
</dbReference>
<keyword evidence="2 5" id="KW-0808">Transferase</keyword>